<keyword evidence="8" id="KW-1185">Reference proteome</keyword>
<dbReference type="InterPro" id="IPR001611">
    <property type="entry name" value="Leu-rich_rpt"/>
</dbReference>
<evidence type="ECO:0000256" key="6">
    <source>
        <dbReference type="ARBA" id="ARBA00047304"/>
    </source>
</evidence>
<name>A0ABM3IUB6_ZIZJJ</name>
<dbReference type="Pfam" id="PF20160">
    <property type="entry name" value="C-JID"/>
    <property type="match status" value="1"/>
</dbReference>
<dbReference type="InterPro" id="IPR045344">
    <property type="entry name" value="C-JID"/>
</dbReference>
<organism evidence="8 9">
    <name type="scientific">Ziziphus jujuba</name>
    <name type="common">Chinese jujube</name>
    <name type="synonym">Ziziphus sativa</name>
    <dbReference type="NCBI Taxonomy" id="326968"/>
    <lineage>
        <taxon>Eukaryota</taxon>
        <taxon>Viridiplantae</taxon>
        <taxon>Streptophyta</taxon>
        <taxon>Embryophyta</taxon>
        <taxon>Tracheophyta</taxon>
        <taxon>Spermatophyta</taxon>
        <taxon>Magnoliopsida</taxon>
        <taxon>eudicotyledons</taxon>
        <taxon>Gunneridae</taxon>
        <taxon>Pentapetalae</taxon>
        <taxon>rosids</taxon>
        <taxon>fabids</taxon>
        <taxon>Rosales</taxon>
        <taxon>Rhamnaceae</taxon>
        <taxon>Paliureae</taxon>
        <taxon>Ziziphus</taxon>
    </lineage>
</organism>
<dbReference type="PANTHER" id="PTHR11017:SF573">
    <property type="entry name" value="ADP-RIBOSYL CYCLASE_CYCLIC ADP-RIBOSE HYDROLASE"/>
    <property type="match status" value="1"/>
</dbReference>
<dbReference type="GeneID" id="107410792"/>
<keyword evidence="4" id="KW-0378">Hydrolase</keyword>
<dbReference type="Pfam" id="PF01582">
    <property type="entry name" value="TIR"/>
    <property type="match status" value="2"/>
</dbReference>
<dbReference type="Pfam" id="PF07725">
    <property type="entry name" value="LRR_3"/>
    <property type="match status" value="1"/>
</dbReference>
<dbReference type="EC" id="3.2.2.6" evidence="1"/>
<dbReference type="Gene3D" id="1.10.8.430">
    <property type="entry name" value="Helical domain of apoptotic protease-activating factors"/>
    <property type="match status" value="1"/>
</dbReference>
<dbReference type="InterPro" id="IPR027417">
    <property type="entry name" value="P-loop_NTPase"/>
</dbReference>
<dbReference type="Pfam" id="PF00560">
    <property type="entry name" value="LRR_1"/>
    <property type="match status" value="2"/>
</dbReference>
<dbReference type="PANTHER" id="PTHR11017">
    <property type="entry name" value="LEUCINE-RICH REPEAT-CONTAINING PROTEIN"/>
    <property type="match status" value="1"/>
</dbReference>
<dbReference type="InterPro" id="IPR042197">
    <property type="entry name" value="Apaf_helical"/>
</dbReference>
<keyword evidence="3" id="KW-0677">Repeat</keyword>
<evidence type="ECO:0000256" key="5">
    <source>
        <dbReference type="ARBA" id="ARBA00023027"/>
    </source>
</evidence>
<dbReference type="Pfam" id="PF00931">
    <property type="entry name" value="NB-ARC"/>
    <property type="match status" value="1"/>
</dbReference>
<dbReference type="SUPFAM" id="SSF52058">
    <property type="entry name" value="L domain-like"/>
    <property type="match status" value="1"/>
</dbReference>
<dbReference type="Pfam" id="PF23282">
    <property type="entry name" value="WHD_ROQ1"/>
    <property type="match status" value="1"/>
</dbReference>
<gene>
    <name evidence="9" type="primary">LOC107410792</name>
</gene>
<comment type="catalytic activity">
    <reaction evidence="6">
        <text>NAD(+) + H2O = ADP-D-ribose + nicotinamide + H(+)</text>
        <dbReference type="Rhea" id="RHEA:16301"/>
        <dbReference type="ChEBI" id="CHEBI:15377"/>
        <dbReference type="ChEBI" id="CHEBI:15378"/>
        <dbReference type="ChEBI" id="CHEBI:17154"/>
        <dbReference type="ChEBI" id="CHEBI:57540"/>
        <dbReference type="ChEBI" id="CHEBI:57967"/>
        <dbReference type="EC" id="3.2.2.6"/>
    </reaction>
    <physiologicalReaction direction="left-to-right" evidence="6">
        <dbReference type="Rhea" id="RHEA:16302"/>
    </physiologicalReaction>
</comment>
<dbReference type="InterPro" id="IPR002182">
    <property type="entry name" value="NB-ARC"/>
</dbReference>
<evidence type="ECO:0000256" key="2">
    <source>
        <dbReference type="ARBA" id="ARBA00022614"/>
    </source>
</evidence>
<reference evidence="9" key="1">
    <citation type="submission" date="2025-08" db="UniProtKB">
        <authorList>
            <consortium name="RefSeq"/>
        </authorList>
    </citation>
    <scope>IDENTIFICATION</scope>
    <source>
        <tissue evidence="9">Seedling</tissue>
    </source>
</reference>
<dbReference type="Gene3D" id="3.80.10.10">
    <property type="entry name" value="Ribonuclease Inhibitor"/>
    <property type="match status" value="2"/>
</dbReference>
<evidence type="ECO:0000313" key="9">
    <source>
        <dbReference type="RefSeq" id="XP_048335416.2"/>
    </source>
</evidence>
<dbReference type="InterPro" id="IPR032675">
    <property type="entry name" value="LRR_dom_sf"/>
</dbReference>
<evidence type="ECO:0000259" key="7">
    <source>
        <dbReference type="PROSITE" id="PS50104"/>
    </source>
</evidence>
<feature type="domain" description="TIR" evidence="7">
    <location>
        <begin position="14"/>
        <end position="202"/>
    </location>
</feature>
<protein>
    <recommendedName>
        <fullName evidence="1">ADP-ribosyl cyclase/cyclic ADP-ribose hydrolase</fullName>
        <ecNumber evidence="1">3.2.2.6</ecNumber>
    </recommendedName>
</protein>
<dbReference type="SMART" id="SM00255">
    <property type="entry name" value="TIR"/>
    <property type="match status" value="1"/>
</dbReference>
<evidence type="ECO:0000256" key="3">
    <source>
        <dbReference type="ARBA" id="ARBA00022737"/>
    </source>
</evidence>
<evidence type="ECO:0000256" key="1">
    <source>
        <dbReference type="ARBA" id="ARBA00011982"/>
    </source>
</evidence>
<dbReference type="InterPro" id="IPR000157">
    <property type="entry name" value="TIR_dom"/>
</dbReference>
<dbReference type="RefSeq" id="XP_048335416.2">
    <property type="nucleotide sequence ID" value="XM_048479459.2"/>
</dbReference>
<proteinExistence type="predicted"/>
<dbReference type="InterPro" id="IPR058192">
    <property type="entry name" value="WHD_ROQ1-like"/>
</dbReference>
<sequence>MSNASLKFSTTGDFKYDVFLSFRGKDTRKNFTDHLYTALVRNGFVTYKDDEEIDRGNDISPALLKAIQNSRLSIIVLSKNFAASSWCLDELVHILECMKARKTVLPIFYDVDPTVVRHQTDSFAEAFAKHEQKHRHPSELRSQMVSAEALADYEEMYRRHSETVRRWRVALTAVANLSGWHLNDGHESKFIQNIVEEVAQKLKDTSEEILCPLNGTIYRDTSGKWFDASDELCSNICTDISGETNGTFLVGIGPRANEVLRYLNSDLDDTHIVGIWGMSGLGKTTVAKIVYDMICDQYEACSFVANVRELSQSLGLVALQEHLLSELLLGKKISIQDVQEGIALLRYWIRNKRVLIVLDDADGLDQLNALAGNPDWFGIGSRIIITSRNISLLHDHGVKHMYLCESLRDDEALKLLSFNAFKQNHPIKGFEKMCSHVVKYAHGIPLILKVLGSFLCGKGINQWIQTLGALERIPRQTGFNIIRIGFDSLQETEKDIFLHIACFFKGKQIDRVVPVLDCSLGFFTKIVIKILIDKSLVYISNNILCMHSFVQEIGREIVRQECTSDPGKRSRLWHHEDINDVMMWNLGTEVIEAIVLDIPELECYWNPRCFSGLDNLRLLSIRSVVHLPQGLNHLPKNLRFLKWREYPLKFLPSNFYPPLLVELNMCYSQIVQLWNGEKFLRCLKFIKLSHSWNLIKTPDFTGVPNLERLVLEDCRNLIEVHPSIGILKRLHLVNMRDCTSVTNLPSAISMECLESYVLSGCSKLEKFPDIVGPMQYLSQPNLDRTAINNLPKSIEHLAGLASINRRNCNYLSCLLSGMPNLTKLDLRDCNLPEGAIPSNIGCLTTLEVLDLSRNKFLTLPPSISQLIKLKFLGLAYCNLLESVPELPANITCVEARDCSSLVTFSKPICLFTSTELVLSFINCYQLTDGCKSMAITWLKAYLRSILNTQNQELSHRIGRFDAIIPGTRIPEWFRHQNIGSSITVQLPPNWRNDNWIGFVFCIAFGVHEHPFHEDEHLDSENSHEISCQLYTNEGPITTGFGFCISEGTLFKSDHLWLRYMSNGSFKERMVWWNRINYLEVSFGTPSPCLDVKMCGFRVVYKQDMEEIKNKKFNYNRPPLEDLGIQFFSFDA</sequence>
<dbReference type="InterPro" id="IPR035897">
    <property type="entry name" value="Toll_tir_struct_dom_sf"/>
</dbReference>
<dbReference type="PRINTS" id="PR00364">
    <property type="entry name" value="DISEASERSIST"/>
</dbReference>
<dbReference type="PROSITE" id="PS50104">
    <property type="entry name" value="TIR"/>
    <property type="match status" value="1"/>
</dbReference>
<keyword evidence="2" id="KW-0433">Leucine-rich repeat</keyword>
<evidence type="ECO:0000313" key="8">
    <source>
        <dbReference type="Proteomes" id="UP001652623"/>
    </source>
</evidence>
<dbReference type="Gene3D" id="3.40.50.300">
    <property type="entry name" value="P-loop containing nucleotide triphosphate hydrolases"/>
    <property type="match status" value="1"/>
</dbReference>
<dbReference type="SUPFAM" id="SSF52540">
    <property type="entry name" value="P-loop containing nucleoside triphosphate hydrolases"/>
    <property type="match status" value="1"/>
</dbReference>
<dbReference type="Gene3D" id="3.40.50.10140">
    <property type="entry name" value="Toll/interleukin-1 receptor homology (TIR) domain"/>
    <property type="match status" value="1"/>
</dbReference>
<dbReference type="PROSITE" id="PS51450">
    <property type="entry name" value="LRR"/>
    <property type="match status" value="1"/>
</dbReference>
<dbReference type="InterPro" id="IPR044974">
    <property type="entry name" value="Disease_R_plants"/>
</dbReference>
<dbReference type="SUPFAM" id="SSF52200">
    <property type="entry name" value="Toll/Interleukin receptor TIR domain"/>
    <property type="match status" value="1"/>
</dbReference>
<accession>A0ABM3IUB6</accession>
<dbReference type="InterPro" id="IPR011713">
    <property type="entry name" value="Leu-rich_rpt_3"/>
</dbReference>
<evidence type="ECO:0000256" key="4">
    <source>
        <dbReference type="ARBA" id="ARBA00022801"/>
    </source>
</evidence>
<keyword evidence="5" id="KW-0520">NAD</keyword>
<dbReference type="Proteomes" id="UP001652623">
    <property type="component" value="Chromosome 7"/>
</dbReference>